<dbReference type="PANTHER" id="PTHR13043">
    <property type="entry name" value="EXOCYST COMPLEX COMPONENT SEC5"/>
    <property type="match status" value="1"/>
</dbReference>
<feature type="region of interest" description="Disordered" evidence="4">
    <location>
        <begin position="197"/>
        <end position="225"/>
    </location>
</feature>
<feature type="region of interest" description="Disordered" evidence="4">
    <location>
        <begin position="418"/>
        <end position="441"/>
    </location>
</feature>
<keyword evidence="2" id="KW-0813">Transport</keyword>
<feature type="compositionally biased region" description="Low complexity" evidence="4">
    <location>
        <begin position="1564"/>
        <end position="1577"/>
    </location>
</feature>
<feature type="compositionally biased region" description="Basic and acidic residues" evidence="4">
    <location>
        <begin position="418"/>
        <end position="431"/>
    </location>
</feature>
<feature type="region of interest" description="Disordered" evidence="4">
    <location>
        <begin position="1044"/>
        <end position="1077"/>
    </location>
</feature>
<accession>A0A3L6L488</accession>
<keyword evidence="3" id="KW-0268">Exocytosis</keyword>
<feature type="region of interest" description="Disordered" evidence="4">
    <location>
        <begin position="1493"/>
        <end position="1537"/>
    </location>
</feature>
<dbReference type="InterPro" id="IPR029175">
    <property type="entry name" value="EXOC2/Sec5"/>
</dbReference>
<organism evidence="6 7">
    <name type="scientific">Trypanosoma brucei equiperdum</name>
    <dbReference type="NCBI Taxonomy" id="630700"/>
    <lineage>
        <taxon>Eukaryota</taxon>
        <taxon>Discoba</taxon>
        <taxon>Euglenozoa</taxon>
        <taxon>Kinetoplastea</taxon>
        <taxon>Metakinetoplastina</taxon>
        <taxon>Trypanosomatida</taxon>
        <taxon>Trypanosomatidae</taxon>
        <taxon>Trypanosoma</taxon>
    </lineage>
</organism>
<name>A0A3L6L488_9TRYP</name>
<evidence type="ECO:0000259" key="5">
    <source>
        <dbReference type="Pfam" id="PF15469"/>
    </source>
</evidence>
<dbReference type="GO" id="GO:0006887">
    <property type="term" value="P:exocytosis"/>
    <property type="evidence" value="ECO:0007669"/>
    <property type="project" value="UniProtKB-KW"/>
</dbReference>
<feature type="compositionally biased region" description="Basic and acidic residues" evidence="4">
    <location>
        <begin position="1493"/>
        <end position="1502"/>
    </location>
</feature>
<feature type="compositionally biased region" description="Basic and acidic residues" evidence="4">
    <location>
        <begin position="1578"/>
        <end position="1591"/>
    </location>
</feature>
<dbReference type="EMBL" id="QSBY01000007">
    <property type="protein sequence ID" value="RHW71484.1"/>
    <property type="molecule type" value="Genomic_DNA"/>
</dbReference>
<dbReference type="GO" id="GO:0006893">
    <property type="term" value="P:Golgi to plasma membrane transport"/>
    <property type="evidence" value="ECO:0007669"/>
    <property type="project" value="InterPro"/>
</dbReference>
<evidence type="ECO:0000313" key="7">
    <source>
        <dbReference type="Proteomes" id="UP000266743"/>
    </source>
</evidence>
<reference evidence="6 7" key="1">
    <citation type="submission" date="2018-09" db="EMBL/GenBank/DDBJ databases">
        <title>whole genome sequence of T. equiperdum IVM-t1 strain.</title>
        <authorList>
            <person name="Suganuma K."/>
        </authorList>
    </citation>
    <scope>NUCLEOTIDE SEQUENCE [LARGE SCALE GENOMIC DNA]</scope>
    <source>
        <strain evidence="6 7">IVM-t1</strain>
    </source>
</reference>
<proteinExistence type="inferred from homology"/>
<evidence type="ECO:0000256" key="3">
    <source>
        <dbReference type="ARBA" id="ARBA00022483"/>
    </source>
</evidence>
<dbReference type="GO" id="GO:0000145">
    <property type="term" value="C:exocyst"/>
    <property type="evidence" value="ECO:0007669"/>
    <property type="project" value="InterPro"/>
</dbReference>
<evidence type="ECO:0000256" key="1">
    <source>
        <dbReference type="ARBA" id="ARBA00010578"/>
    </source>
</evidence>
<evidence type="ECO:0000256" key="4">
    <source>
        <dbReference type="SAM" id="MobiDB-lite"/>
    </source>
</evidence>
<feature type="region of interest" description="Disordered" evidence="4">
    <location>
        <begin position="1561"/>
        <end position="1643"/>
    </location>
</feature>
<comment type="caution">
    <text evidence="6">The sequence shown here is derived from an EMBL/GenBank/DDBJ whole genome shotgun (WGS) entry which is preliminary data.</text>
</comment>
<comment type="similarity">
    <text evidence="1">Belongs to the SEC5 family.</text>
</comment>
<dbReference type="Proteomes" id="UP000266743">
    <property type="component" value="Chromosome 7"/>
</dbReference>
<sequence>MGDEKGHDVYVDLTSCAFDPKTYISRMYANASHDDLQQELLVSVDSEAEAAATALQQLLRDSVSTFVVSKETLDTMYNNDADLFTGDAVGSLANSFRKAVEDGEAIVAPTMELFQSLCACKVTRERLAKFITVWKVPGVIYEHCGARVPRRRSELQHDHQRLQDLQEDQMASSRATRFSKGQSFCETEDDTRDEVYSATGSAFPPATTASTRDDNSSVRCIDDDEKQARQRISRGALEDIAFDGGESSEYVLLDNEELENWYGTPLARRRDGDTSDGRSNFEAAVLNLRRAMVYLEENCNLEDAVMLGLEEGDENNTSGNTGLSEQQQRGSITITYRYALALLRAALYLNDRMALELQHVSATDTVLIEDMLSGMMDVSIAAVKLRHFCWVARGKLPSSAKHDEAILGLRQELQVIENESRCSDDEGKEDGNSDDDIPAEPALRNVNVNQGEEIWGTKCDGEEAVLLRVDGSGNTLPAISNNNSRGETKVEHPLEYYLRVIRNQHVRTMESTARRLCQEADEWMQKFMPTDSSENGAAGNCGDADFAASCARMCANPDMDFSSTLKRVASCDWLDSPLDMDGSICNLKDTATMFNSRNMLAALSEGTVSDRIKVGGFDVDMGESDAVQRAEAILEAFRTPERDFERFTTFSIGRVDMSNVLECSATQLRMYSAALLTQLEDRAGMEANVQAHTAAGAASTFADRLFTACVDQLEVILVSYWGGIAEEVHAGMFDFSPDPSSMLYRMLNGPALHEKVNVPMTRVRGGGGGGNSCEEELPSLRYVPVVHDKGPSLRELSVSAVRQVVRLTSDILQALLLTNVNRTVLQCFVRTMSSYRPRDLVGDDSNCEVDGDAYDSVEDEHAELHAALLVEVIVAQWEKAMLHVSGAVRRMKVVIGESCTSSLVQGGTQAHQVGELMQELEELRSNLFRCYTHGVGMLVKAYVTLLPSLQPSIAKASKPAEVNEASINEYNDIHSANGGKNAGAHSSVCARVSREFVSSVLTNKFLNLISFVVDRTAPFLQRFDEVHGGIDLFVEKGERLEGEGDYRRRRRKAQGEYNNPGDKSKVSGANKQRMDDTDQQLDATSTFMAESNSKLVLKHVAEHEDMLLALIADILLVFVDALHHKCQRVSLDVEAAPETCECAIMESLADALCLSMAVTPIITNELIVPCLLDVVVRLNSDPKTSRGSVLMIKQKTADFRKVHLALVEEHCQLLVDALLGMLASAPQQRISRVVQDAGFIHPMMDWQRVSPLTAGAVRPYVGRSFALIARAHEQIHWLRQPMLAAAITQRLVAHLAMVFVAATTPNGNVFEISLDCSTSFLTYGLLLIEAEGRTILNVTKAIIQSVTENPCAGSVLPELTSAYEVLQSTVAALAERGFAAYKSLEEAEALRSSQGPLLNTMQGSMLMSSQRAERCEAMVESALQNSRFIVEAMLTHVKESSQGGRYHAMAFAPLGSSVAEIVAERLAKRKEGYHRTKGLQKQKEKDVRFVGEKERSVEEAPHEAVAASAVKVSSRRKTSRILDDSKTSAADDPLEGTIRDQPITKRLSVLRYAVVQEERRAAETEATATQSKQTDSQSRQDDSLDRGHERSLSSVKARNSQKRRHVLSSSIADGDTFLPSAAATTPFGGGKTSTRAFKRSILH</sequence>
<dbReference type="Pfam" id="PF15469">
    <property type="entry name" value="Sec5"/>
    <property type="match status" value="1"/>
</dbReference>
<dbReference type="PANTHER" id="PTHR13043:SF1">
    <property type="entry name" value="EXOCYST COMPLEX COMPONENT 2"/>
    <property type="match status" value="1"/>
</dbReference>
<evidence type="ECO:0000256" key="2">
    <source>
        <dbReference type="ARBA" id="ARBA00022448"/>
    </source>
</evidence>
<protein>
    <recommendedName>
        <fullName evidence="5">Exocyst complex component EXOC2/Sec5 N-terminal domain-containing protein</fullName>
    </recommendedName>
</protein>
<dbReference type="InterPro" id="IPR039481">
    <property type="entry name" value="EXOC2/Sec5_N_dom"/>
</dbReference>
<evidence type="ECO:0000313" key="6">
    <source>
        <dbReference type="EMBL" id="RHW71484.1"/>
    </source>
</evidence>
<gene>
    <name evidence="6" type="ORF">DPX39_070055200</name>
</gene>
<feature type="domain" description="Exocyst complex component EXOC2/Sec5 N-terminal" evidence="5">
    <location>
        <begin position="13"/>
        <end position="140"/>
    </location>
</feature>